<keyword evidence="6" id="KW-1185">Reference proteome</keyword>
<protein>
    <recommendedName>
        <fullName evidence="4">Prepilin type IV endopeptidase peptidase domain-containing protein</fullName>
    </recommendedName>
</protein>
<dbReference type="GO" id="GO:0005886">
    <property type="term" value="C:plasma membrane"/>
    <property type="evidence" value="ECO:0007669"/>
    <property type="project" value="TreeGrafter"/>
</dbReference>
<dbReference type="Pfam" id="PF01478">
    <property type="entry name" value="Peptidase_A24"/>
    <property type="match status" value="1"/>
</dbReference>
<feature type="transmembrane region" description="Helical" evidence="3">
    <location>
        <begin position="168"/>
        <end position="186"/>
    </location>
</feature>
<evidence type="ECO:0000256" key="3">
    <source>
        <dbReference type="SAM" id="Phobius"/>
    </source>
</evidence>
<feature type="region of interest" description="Disordered" evidence="2">
    <location>
        <begin position="1"/>
        <end position="56"/>
    </location>
</feature>
<feature type="transmembrane region" description="Helical" evidence="3">
    <location>
        <begin position="62"/>
        <end position="82"/>
    </location>
</feature>
<feature type="compositionally biased region" description="Basic and acidic residues" evidence="2">
    <location>
        <begin position="1"/>
        <end position="12"/>
    </location>
</feature>
<feature type="transmembrane region" description="Helical" evidence="3">
    <location>
        <begin position="273"/>
        <end position="291"/>
    </location>
</feature>
<dbReference type="PANTHER" id="PTHR30487">
    <property type="entry name" value="TYPE 4 PREPILIN-LIKE PROTEINS LEADER PEPTIDE-PROCESSING ENZYME"/>
    <property type="match status" value="1"/>
</dbReference>
<reference evidence="5" key="1">
    <citation type="journal article" date="2014" name="Int. J. Syst. Evol. Microbiol.">
        <title>Complete genome sequence of Corynebacterium casei LMG S-19264T (=DSM 44701T), isolated from a smear-ripened cheese.</title>
        <authorList>
            <consortium name="US DOE Joint Genome Institute (JGI-PGF)"/>
            <person name="Walter F."/>
            <person name="Albersmeier A."/>
            <person name="Kalinowski J."/>
            <person name="Ruckert C."/>
        </authorList>
    </citation>
    <scope>NUCLEOTIDE SEQUENCE</scope>
    <source>
        <strain evidence="5">CGMCC 4.7308</strain>
    </source>
</reference>
<organism evidence="5 6">
    <name type="scientific">Nakamurella endophytica</name>
    <dbReference type="NCBI Taxonomy" id="1748367"/>
    <lineage>
        <taxon>Bacteria</taxon>
        <taxon>Bacillati</taxon>
        <taxon>Actinomycetota</taxon>
        <taxon>Actinomycetes</taxon>
        <taxon>Nakamurellales</taxon>
        <taxon>Nakamurellaceae</taxon>
        <taxon>Nakamurella</taxon>
    </lineage>
</organism>
<dbReference type="GO" id="GO:0004190">
    <property type="term" value="F:aspartic-type endopeptidase activity"/>
    <property type="evidence" value="ECO:0007669"/>
    <property type="project" value="InterPro"/>
</dbReference>
<evidence type="ECO:0000256" key="1">
    <source>
        <dbReference type="ARBA" id="ARBA00005801"/>
    </source>
</evidence>
<evidence type="ECO:0000313" key="6">
    <source>
        <dbReference type="Proteomes" id="UP000655208"/>
    </source>
</evidence>
<keyword evidence="3" id="KW-1133">Transmembrane helix</keyword>
<dbReference type="PANTHER" id="PTHR30487:SF0">
    <property type="entry name" value="PREPILIN LEADER PEPTIDASE_N-METHYLTRANSFERASE-RELATED"/>
    <property type="match status" value="1"/>
</dbReference>
<feature type="transmembrane region" description="Helical" evidence="3">
    <location>
        <begin position="225"/>
        <end position="243"/>
    </location>
</feature>
<keyword evidence="3" id="KW-0812">Transmembrane</keyword>
<sequence length="319" mass="31649">MHPDSVRDERPPARAVSHHGTRHGVEDPDRVAPGALSDDAGRHGTGDGTGDGYGRPVSTESLYTVTVGASAVVGMLTATVLLRRVAARPAAEHDPAGADAAGPVPTVRPEAPTEHGPVGGRQPAPAAPGAASAANGLPRAVSHRAVAVVAVIAGVLSALVAVRLGATWSLPAYAALAVAGVLLAAVDLREHRLPNRGVAATAVAGLALLAVASLGGAGWAPFGRALAGAAALFAAYLVLALLAPSGLGMGDVKLAGALGLYLGYLGWRPLVLGGLGGFVLVAVAGLFLLGARRADRRTQLAFGPAMVAAALITVLVHGQ</sequence>
<proteinExistence type="inferred from homology"/>
<dbReference type="Proteomes" id="UP000655208">
    <property type="component" value="Unassembled WGS sequence"/>
</dbReference>
<dbReference type="GO" id="GO:0006465">
    <property type="term" value="P:signal peptide processing"/>
    <property type="evidence" value="ECO:0007669"/>
    <property type="project" value="TreeGrafter"/>
</dbReference>
<feature type="compositionally biased region" description="Low complexity" evidence="2">
    <location>
        <begin position="120"/>
        <end position="133"/>
    </location>
</feature>
<keyword evidence="3" id="KW-0472">Membrane</keyword>
<feature type="transmembrane region" description="Helical" evidence="3">
    <location>
        <begin position="300"/>
        <end position="318"/>
    </location>
</feature>
<gene>
    <name evidence="5" type="ORF">GCM10011594_05670</name>
</gene>
<name>A0A917SNE6_9ACTN</name>
<evidence type="ECO:0000256" key="2">
    <source>
        <dbReference type="SAM" id="MobiDB-lite"/>
    </source>
</evidence>
<comment type="similarity">
    <text evidence="1">Belongs to the peptidase A24 family.</text>
</comment>
<dbReference type="AlphaFoldDB" id="A0A917SNE6"/>
<comment type="caution">
    <text evidence="5">The sequence shown here is derived from an EMBL/GenBank/DDBJ whole genome shotgun (WGS) entry which is preliminary data.</text>
</comment>
<feature type="region of interest" description="Disordered" evidence="2">
    <location>
        <begin position="90"/>
        <end position="133"/>
    </location>
</feature>
<evidence type="ECO:0000259" key="4">
    <source>
        <dbReference type="Pfam" id="PF01478"/>
    </source>
</evidence>
<accession>A0A917SNE6</accession>
<dbReference type="EMBL" id="BMNA01000001">
    <property type="protein sequence ID" value="GGL88879.1"/>
    <property type="molecule type" value="Genomic_DNA"/>
</dbReference>
<feature type="transmembrane region" description="Helical" evidence="3">
    <location>
        <begin position="145"/>
        <end position="162"/>
    </location>
</feature>
<dbReference type="Gene3D" id="1.20.120.1220">
    <property type="match status" value="1"/>
</dbReference>
<reference evidence="5" key="2">
    <citation type="submission" date="2020-09" db="EMBL/GenBank/DDBJ databases">
        <authorList>
            <person name="Sun Q."/>
            <person name="Zhou Y."/>
        </authorList>
    </citation>
    <scope>NUCLEOTIDE SEQUENCE</scope>
    <source>
        <strain evidence="5">CGMCC 4.7308</strain>
    </source>
</reference>
<dbReference type="InterPro" id="IPR050882">
    <property type="entry name" value="Prepilin_peptidase/N-MTase"/>
</dbReference>
<dbReference type="InterPro" id="IPR000045">
    <property type="entry name" value="Prepilin_IV_endopep_pep"/>
</dbReference>
<feature type="domain" description="Prepilin type IV endopeptidase peptidase" evidence="4">
    <location>
        <begin position="176"/>
        <end position="285"/>
    </location>
</feature>
<evidence type="ECO:0000313" key="5">
    <source>
        <dbReference type="EMBL" id="GGL88879.1"/>
    </source>
</evidence>
<feature type="transmembrane region" description="Helical" evidence="3">
    <location>
        <begin position="198"/>
        <end position="219"/>
    </location>
</feature>